<feature type="domain" description="Glycosyl transferase family 1" evidence="1">
    <location>
        <begin position="199"/>
        <end position="345"/>
    </location>
</feature>
<keyword evidence="2" id="KW-0808">Transferase</keyword>
<gene>
    <name evidence="2" type="ORF">SAMN04488052_103103</name>
</gene>
<proteinExistence type="predicted"/>
<evidence type="ECO:0000313" key="3">
    <source>
        <dbReference type="Proteomes" id="UP000199657"/>
    </source>
</evidence>
<dbReference type="GO" id="GO:0016757">
    <property type="term" value="F:glycosyltransferase activity"/>
    <property type="evidence" value="ECO:0007669"/>
    <property type="project" value="InterPro"/>
</dbReference>
<protein>
    <submittedName>
        <fullName evidence="2">Glycosyltransferase involved in cell wall bisynthesis</fullName>
    </submittedName>
</protein>
<dbReference type="SUPFAM" id="SSF53756">
    <property type="entry name" value="UDP-Glycosyltransferase/glycogen phosphorylase"/>
    <property type="match status" value="1"/>
</dbReference>
<keyword evidence="3" id="KW-1185">Reference proteome</keyword>
<dbReference type="InterPro" id="IPR001296">
    <property type="entry name" value="Glyco_trans_1"/>
</dbReference>
<dbReference type="Proteomes" id="UP000199657">
    <property type="component" value="Unassembled WGS sequence"/>
</dbReference>
<dbReference type="PANTHER" id="PTHR45947:SF3">
    <property type="entry name" value="SULFOQUINOVOSYL TRANSFERASE SQD2"/>
    <property type="match status" value="1"/>
</dbReference>
<dbReference type="AlphaFoldDB" id="A0A1H8SPV8"/>
<dbReference type="OrthoDB" id="8523124at2"/>
<evidence type="ECO:0000259" key="1">
    <source>
        <dbReference type="Pfam" id="PF00534"/>
    </source>
</evidence>
<dbReference type="Pfam" id="PF00534">
    <property type="entry name" value="Glycos_transf_1"/>
    <property type="match status" value="1"/>
</dbReference>
<name>A0A1H8SPV8_9GAMM</name>
<dbReference type="PANTHER" id="PTHR45947">
    <property type="entry name" value="SULFOQUINOVOSYL TRANSFERASE SQD2"/>
    <property type="match status" value="1"/>
</dbReference>
<evidence type="ECO:0000313" key="2">
    <source>
        <dbReference type="EMBL" id="SEO80364.1"/>
    </source>
</evidence>
<reference evidence="2 3" key="1">
    <citation type="submission" date="2016-10" db="EMBL/GenBank/DDBJ databases">
        <authorList>
            <person name="de Groot N.N."/>
        </authorList>
    </citation>
    <scope>NUCLEOTIDE SEQUENCE [LARGE SCALE GENOMIC DNA]</scope>
    <source>
        <strain evidence="2 3">CGMCC 1.6291</strain>
    </source>
</reference>
<dbReference type="InterPro" id="IPR050194">
    <property type="entry name" value="Glycosyltransferase_grp1"/>
</dbReference>
<dbReference type="CDD" id="cd03801">
    <property type="entry name" value="GT4_PimA-like"/>
    <property type="match status" value="1"/>
</dbReference>
<dbReference type="EMBL" id="FOEG01000003">
    <property type="protein sequence ID" value="SEO80364.1"/>
    <property type="molecule type" value="Genomic_DNA"/>
</dbReference>
<dbReference type="STRING" id="406100.SAMN04488052_103103"/>
<dbReference type="Gene3D" id="3.40.50.2000">
    <property type="entry name" value="Glycogen Phosphorylase B"/>
    <property type="match status" value="2"/>
</dbReference>
<organism evidence="2 3">
    <name type="scientific">Aquisalimonas asiatica</name>
    <dbReference type="NCBI Taxonomy" id="406100"/>
    <lineage>
        <taxon>Bacteria</taxon>
        <taxon>Pseudomonadati</taxon>
        <taxon>Pseudomonadota</taxon>
        <taxon>Gammaproteobacteria</taxon>
        <taxon>Chromatiales</taxon>
        <taxon>Ectothiorhodospiraceae</taxon>
        <taxon>Aquisalimonas</taxon>
    </lineage>
</organism>
<dbReference type="RefSeq" id="WP_091642218.1">
    <property type="nucleotide sequence ID" value="NZ_FOEG01000003.1"/>
</dbReference>
<sequence length="395" mass="43302">MEGDLHIGCSEKVLIVTDNNVETVGGEQESIKIIARNLSDELGVAVLHPGESKGDVGFCCIGVGTRTRIKALLRRPVELAAYVVKLLRYLRGTEAKVVHTQAQASLFLIGFAIKLRLIPKRFTFVHTDRGTYSKYSAPVRALFRVSLSVVDTLVTTTHRNRHLWEDALLGVRSGPEYAVIENAVSNDGAEVPRQDGRRGEITIGFAGRYCGWKNWPLALEIGRGVLADEALKADVRMAIGCVDERDREAAERFLSDARAVLGNALSAHVNVPHEEMAEFFRSIDILVMTSKPGTESFGRTAIEAMSEGCVVLSTDSGGPSEVLDDAGCILAEPDEFLEKIKFYAMDVEARVAKGRENQQRVQELYSADSNVAKHRALYEAAIARWRDVCSAGLKG</sequence>
<accession>A0A1H8SPV8</accession>